<dbReference type="EC" id="2.7.13.3" evidence="2"/>
<dbReference type="SUPFAM" id="SSF55874">
    <property type="entry name" value="ATPase domain of HSP90 chaperone/DNA topoisomerase II/histidine kinase"/>
    <property type="match status" value="1"/>
</dbReference>
<accession>A0A1W1BKC8</accession>
<keyword evidence="5 9" id="KW-0418">Kinase</keyword>
<dbReference type="Gene3D" id="1.10.287.130">
    <property type="match status" value="1"/>
</dbReference>
<evidence type="ECO:0000256" key="7">
    <source>
        <dbReference type="SAM" id="Phobius"/>
    </source>
</evidence>
<dbReference type="InterPro" id="IPR005467">
    <property type="entry name" value="His_kinase_dom"/>
</dbReference>
<dbReference type="PROSITE" id="PS50109">
    <property type="entry name" value="HIS_KIN"/>
    <property type="match status" value="1"/>
</dbReference>
<evidence type="ECO:0000256" key="5">
    <source>
        <dbReference type="ARBA" id="ARBA00022777"/>
    </source>
</evidence>
<feature type="domain" description="Histidine kinase" evidence="8">
    <location>
        <begin position="154"/>
        <end position="350"/>
    </location>
</feature>
<keyword evidence="6" id="KW-0902">Two-component regulatory system</keyword>
<proteinExistence type="predicted"/>
<dbReference type="PRINTS" id="PR00344">
    <property type="entry name" value="BCTRLSENSOR"/>
</dbReference>
<dbReference type="InterPro" id="IPR003661">
    <property type="entry name" value="HisK_dim/P_dom"/>
</dbReference>
<keyword evidence="7" id="KW-1133">Transmembrane helix</keyword>
<evidence type="ECO:0000256" key="6">
    <source>
        <dbReference type="ARBA" id="ARBA00023012"/>
    </source>
</evidence>
<dbReference type="GO" id="GO:0016036">
    <property type="term" value="P:cellular response to phosphate starvation"/>
    <property type="evidence" value="ECO:0007669"/>
    <property type="project" value="TreeGrafter"/>
</dbReference>
<evidence type="ECO:0000256" key="3">
    <source>
        <dbReference type="ARBA" id="ARBA00022553"/>
    </source>
</evidence>
<keyword evidence="3" id="KW-0597">Phosphoprotein</keyword>
<comment type="catalytic activity">
    <reaction evidence="1">
        <text>ATP + protein L-histidine = ADP + protein N-phospho-L-histidine.</text>
        <dbReference type="EC" id="2.7.13.3"/>
    </reaction>
</comment>
<dbReference type="CDD" id="cd00082">
    <property type="entry name" value="HisKA"/>
    <property type="match status" value="1"/>
</dbReference>
<dbReference type="EMBL" id="FPHE01000050">
    <property type="protein sequence ID" value="SFV53963.1"/>
    <property type="molecule type" value="Genomic_DNA"/>
</dbReference>
<evidence type="ECO:0000256" key="4">
    <source>
        <dbReference type="ARBA" id="ARBA00022679"/>
    </source>
</evidence>
<sequence length="355" mass="41850">MKYVETESFTKSFFLFFISIGTLLAVIFYLNYQKELQSFDEKLLYKMHLCSYSLDCKEYKIDFEDKKSKTPYQLNKNENKIWSFYPVDKVSDFYLKLSLSKESYHKQIHYLHKELLTEGLVAMFITLMLSILFSFYALHPLRNALLLTREVIKDILHDFNTPIATMRLNLSLLKREVGVNSKIERIERSIENILWLEENLKNYLQSEHLEKEQFFLLLLIEERVHMIEQNYPNLTYEIKIDEHIVLKTFKKDFVRIVDNIIINASKYNKPHGTVLVSYNIQEHSLSIKDTGKGIKNPKKIFKRFYKEHERGLGIGLHIVKKLTDILGIKIEVQTVLGEGTEVILYLKNISSDKGG</sequence>
<keyword evidence="4" id="KW-0808">Transferase</keyword>
<name>A0A1W1BKC8_9ZZZZ</name>
<evidence type="ECO:0000256" key="1">
    <source>
        <dbReference type="ARBA" id="ARBA00000085"/>
    </source>
</evidence>
<keyword evidence="7" id="KW-0812">Transmembrane</keyword>
<dbReference type="Pfam" id="PF02518">
    <property type="entry name" value="HATPase_c"/>
    <property type="match status" value="1"/>
</dbReference>
<organism evidence="9">
    <name type="scientific">hydrothermal vent metagenome</name>
    <dbReference type="NCBI Taxonomy" id="652676"/>
    <lineage>
        <taxon>unclassified sequences</taxon>
        <taxon>metagenomes</taxon>
        <taxon>ecological metagenomes</taxon>
    </lineage>
</organism>
<feature type="transmembrane region" description="Helical" evidence="7">
    <location>
        <begin position="12"/>
        <end position="32"/>
    </location>
</feature>
<gene>
    <name evidence="9" type="ORF">MNB_SV-12-1899</name>
</gene>
<dbReference type="PANTHER" id="PTHR45453">
    <property type="entry name" value="PHOSPHATE REGULON SENSOR PROTEIN PHOR"/>
    <property type="match status" value="1"/>
</dbReference>
<feature type="transmembrane region" description="Helical" evidence="7">
    <location>
        <begin position="115"/>
        <end position="138"/>
    </location>
</feature>
<evidence type="ECO:0000313" key="9">
    <source>
        <dbReference type="EMBL" id="SFV53963.1"/>
    </source>
</evidence>
<dbReference type="InterPro" id="IPR036097">
    <property type="entry name" value="HisK_dim/P_sf"/>
</dbReference>
<reference evidence="9" key="1">
    <citation type="submission" date="2016-10" db="EMBL/GenBank/DDBJ databases">
        <authorList>
            <person name="de Groot N.N."/>
        </authorList>
    </citation>
    <scope>NUCLEOTIDE SEQUENCE</scope>
</reference>
<dbReference type="SUPFAM" id="SSF47384">
    <property type="entry name" value="Homodimeric domain of signal transducing histidine kinase"/>
    <property type="match status" value="1"/>
</dbReference>
<dbReference type="SMART" id="SM00387">
    <property type="entry name" value="HATPase_c"/>
    <property type="match status" value="1"/>
</dbReference>
<dbReference type="InterPro" id="IPR050351">
    <property type="entry name" value="BphY/WalK/GraS-like"/>
</dbReference>
<dbReference type="GO" id="GO:0000155">
    <property type="term" value="F:phosphorelay sensor kinase activity"/>
    <property type="evidence" value="ECO:0007669"/>
    <property type="project" value="InterPro"/>
</dbReference>
<dbReference type="GO" id="GO:0004721">
    <property type="term" value="F:phosphoprotein phosphatase activity"/>
    <property type="evidence" value="ECO:0007669"/>
    <property type="project" value="TreeGrafter"/>
</dbReference>
<dbReference type="InterPro" id="IPR036890">
    <property type="entry name" value="HATPase_C_sf"/>
</dbReference>
<dbReference type="AlphaFoldDB" id="A0A1W1BKC8"/>
<dbReference type="Gene3D" id="3.30.565.10">
    <property type="entry name" value="Histidine kinase-like ATPase, C-terminal domain"/>
    <property type="match status" value="1"/>
</dbReference>
<dbReference type="PANTHER" id="PTHR45453:SF1">
    <property type="entry name" value="PHOSPHATE REGULON SENSOR PROTEIN PHOR"/>
    <property type="match status" value="1"/>
</dbReference>
<protein>
    <recommendedName>
        <fullName evidence="2">histidine kinase</fullName>
        <ecNumber evidence="2">2.7.13.3</ecNumber>
    </recommendedName>
</protein>
<evidence type="ECO:0000256" key="2">
    <source>
        <dbReference type="ARBA" id="ARBA00012438"/>
    </source>
</evidence>
<dbReference type="InterPro" id="IPR004358">
    <property type="entry name" value="Sig_transdc_His_kin-like_C"/>
</dbReference>
<keyword evidence="7" id="KW-0472">Membrane</keyword>
<dbReference type="GO" id="GO:0005886">
    <property type="term" value="C:plasma membrane"/>
    <property type="evidence" value="ECO:0007669"/>
    <property type="project" value="TreeGrafter"/>
</dbReference>
<evidence type="ECO:0000259" key="8">
    <source>
        <dbReference type="PROSITE" id="PS50109"/>
    </source>
</evidence>
<dbReference type="InterPro" id="IPR003594">
    <property type="entry name" value="HATPase_dom"/>
</dbReference>